<dbReference type="PANTHER" id="PTHR23513">
    <property type="entry name" value="INTEGRAL MEMBRANE EFFLUX PROTEIN-RELATED"/>
    <property type="match status" value="1"/>
</dbReference>
<feature type="compositionally biased region" description="Low complexity" evidence="7">
    <location>
        <begin position="7"/>
        <end position="23"/>
    </location>
</feature>
<dbReference type="GO" id="GO:0005886">
    <property type="term" value="C:plasma membrane"/>
    <property type="evidence" value="ECO:0007669"/>
    <property type="project" value="UniProtKB-SubCell"/>
</dbReference>
<feature type="transmembrane region" description="Helical" evidence="8">
    <location>
        <begin position="281"/>
        <end position="301"/>
    </location>
</feature>
<feature type="transmembrane region" description="Helical" evidence="8">
    <location>
        <begin position="374"/>
        <end position="394"/>
    </location>
</feature>
<keyword evidence="6 8" id="KW-0472">Membrane</keyword>
<evidence type="ECO:0000256" key="6">
    <source>
        <dbReference type="ARBA" id="ARBA00023136"/>
    </source>
</evidence>
<comment type="caution">
    <text evidence="9">The sequence shown here is derived from an EMBL/GenBank/DDBJ whole genome shotgun (WGS) entry which is preliminary data.</text>
</comment>
<dbReference type="CDD" id="cd06173">
    <property type="entry name" value="MFS_MefA_like"/>
    <property type="match status" value="1"/>
</dbReference>
<feature type="transmembrane region" description="Helical" evidence="8">
    <location>
        <begin position="337"/>
        <end position="362"/>
    </location>
</feature>
<accession>A0AA90H985</accession>
<dbReference type="PANTHER" id="PTHR23513:SF6">
    <property type="entry name" value="MAJOR FACILITATOR SUPERFAMILY ASSOCIATED DOMAIN-CONTAINING PROTEIN"/>
    <property type="match status" value="1"/>
</dbReference>
<name>A0AA90H985_9ACTN</name>
<keyword evidence="3" id="KW-1003">Cell membrane</keyword>
<organism evidence="9">
    <name type="scientific">Streptantibioticus silvisoli</name>
    <dbReference type="NCBI Taxonomy" id="2705255"/>
    <lineage>
        <taxon>Bacteria</taxon>
        <taxon>Bacillati</taxon>
        <taxon>Actinomycetota</taxon>
        <taxon>Actinomycetes</taxon>
        <taxon>Kitasatosporales</taxon>
        <taxon>Streptomycetaceae</taxon>
        <taxon>Streptantibioticus</taxon>
    </lineage>
</organism>
<comment type="subcellular location">
    <subcellularLocation>
        <location evidence="1">Cell membrane</location>
        <topology evidence="1">Multi-pass membrane protein</topology>
    </subcellularLocation>
</comment>
<dbReference type="RefSeq" id="WP_271312164.1">
    <property type="nucleotide sequence ID" value="NZ_JABXJJ020000046.1"/>
</dbReference>
<proteinExistence type="predicted"/>
<protein>
    <submittedName>
        <fullName evidence="9">MFS transporter</fullName>
    </submittedName>
</protein>
<dbReference type="Pfam" id="PF05977">
    <property type="entry name" value="MFS_3"/>
    <property type="match status" value="1"/>
</dbReference>
<feature type="transmembrane region" description="Helical" evidence="8">
    <location>
        <begin position="182"/>
        <end position="207"/>
    </location>
</feature>
<dbReference type="InterPro" id="IPR010290">
    <property type="entry name" value="TM_effector"/>
</dbReference>
<feature type="transmembrane region" description="Helical" evidence="8">
    <location>
        <begin position="400"/>
        <end position="419"/>
    </location>
</feature>
<keyword evidence="2" id="KW-0813">Transport</keyword>
<dbReference type="AlphaFoldDB" id="A0AA90H985"/>
<keyword evidence="4 8" id="KW-0812">Transmembrane</keyword>
<sequence>MSPSTPRPATATGGRARSTADGTPPKGLGREFGKLWTASTTSAIGDGISLTAAPLMASTLTDDPRLIAGVTMALTLPFALFGLPAGVLVDRLDLRRAMMRIDYLRGTAVTLFALSVAFGWAHLYTLYLCFFLIGTCETFFRNASQIVVPSVVPGALLVEANGRLLGAQTAANQFVGPLVGSALFAVVTGAPFAVDAATFFVSATLLLTLRTTASPAAVVRTGAAAARPGLLADMTTGARWLLRHRLLRNLAFIAGTINLVVTGGMAVLVVHAHTVLRIGDFGYGLLLACQAVGAVLASRVSATLARRIGSERALVCVALALAVGNTVVWLVPSAWAVGAALALTACAGVTWDVVVVVLRQTLIPKELQGRVNSVYRLLAWGAMPVGAGLAGLGAKALGTSAVFGLGAAVMAVVTVRLVLAARVNWISAAGAES</sequence>
<evidence type="ECO:0000256" key="5">
    <source>
        <dbReference type="ARBA" id="ARBA00022989"/>
    </source>
</evidence>
<gene>
    <name evidence="9" type="ORF">POF50_029680</name>
</gene>
<evidence type="ECO:0000256" key="7">
    <source>
        <dbReference type="SAM" id="MobiDB-lite"/>
    </source>
</evidence>
<reference evidence="9" key="1">
    <citation type="submission" date="2023-05" db="EMBL/GenBank/DDBJ databases">
        <title>Streptantibioticus silvisoli sp. nov., acidotolerant actinomycetes 1 from pine litter.</title>
        <authorList>
            <person name="Swiecimska M."/>
            <person name="Golinska P."/>
            <person name="Sangal V."/>
            <person name="Wachnowicz B."/>
            <person name="Goodfellow M."/>
        </authorList>
    </citation>
    <scope>NUCLEOTIDE SEQUENCE</scope>
    <source>
        <strain evidence="9">SL13</strain>
    </source>
</reference>
<dbReference type="InterPro" id="IPR036259">
    <property type="entry name" value="MFS_trans_sf"/>
</dbReference>
<feature type="transmembrane region" description="Helical" evidence="8">
    <location>
        <begin position="109"/>
        <end position="133"/>
    </location>
</feature>
<dbReference type="Gene3D" id="1.20.1250.20">
    <property type="entry name" value="MFS general substrate transporter like domains"/>
    <property type="match status" value="1"/>
</dbReference>
<feature type="region of interest" description="Disordered" evidence="7">
    <location>
        <begin position="1"/>
        <end position="29"/>
    </location>
</feature>
<dbReference type="EMBL" id="JABXJJ020000046">
    <property type="protein sequence ID" value="MDI5973465.1"/>
    <property type="molecule type" value="Genomic_DNA"/>
</dbReference>
<evidence type="ECO:0000256" key="1">
    <source>
        <dbReference type="ARBA" id="ARBA00004651"/>
    </source>
</evidence>
<evidence type="ECO:0000256" key="4">
    <source>
        <dbReference type="ARBA" id="ARBA00022692"/>
    </source>
</evidence>
<evidence type="ECO:0000256" key="2">
    <source>
        <dbReference type="ARBA" id="ARBA00022448"/>
    </source>
</evidence>
<feature type="transmembrane region" description="Helical" evidence="8">
    <location>
        <begin position="66"/>
        <end position="89"/>
    </location>
</feature>
<feature type="transmembrane region" description="Helical" evidence="8">
    <location>
        <begin position="249"/>
        <end position="269"/>
    </location>
</feature>
<evidence type="ECO:0000313" key="9">
    <source>
        <dbReference type="EMBL" id="MDI5973465.1"/>
    </source>
</evidence>
<keyword evidence="5 8" id="KW-1133">Transmembrane helix</keyword>
<feature type="transmembrane region" description="Helical" evidence="8">
    <location>
        <begin position="313"/>
        <end position="331"/>
    </location>
</feature>
<evidence type="ECO:0000256" key="8">
    <source>
        <dbReference type="SAM" id="Phobius"/>
    </source>
</evidence>
<evidence type="ECO:0000256" key="3">
    <source>
        <dbReference type="ARBA" id="ARBA00022475"/>
    </source>
</evidence>
<dbReference type="SUPFAM" id="SSF103473">
    <property type="entry name" value="MFS general substrate transporter"/>
    <property type="match status" value="1"/>
</dbReference>